<name>D3AU65_9FIRM</name>
<comment type="similarity">
    <text evidence="3">Belongs to the CobD/CbiB family.</text>
</comment>
<comment type="caution">
    <text evidence="10">The sequence shown here is derived from an EMBL/GenBank/DDBJ whole genome shotgun (WGS) entry which is preliminary data.</text>
</comment>
<dbReference type="GO" id="GO:0005886">
    <property type="term" value="C:plasma membrane"/>
    <property type="evidence" value="ECO:0007669"/>
    <property type="project" value="UniProtKB-SubCell"/>
</dbReference>
<evidence type="ECO:0000256" key="5">
    <source>
        <dbReference type="ARBA" id="ARBA00022573"/>
    </source>
</evidence>
<dbReference type="PANTHER" id="PTHR34308">
    <property type="entry name" value="COBALAMIN BIOSYNTHESIS PROTEIN CBIB"/>
    <property type="match status" value="1"/>
</dbReference>
<organism evidence="10 11">
    <name type="scientific">Hungatella hathewayi DSM 13479</name>
    <dbReference type="NCBI Taxonomy" id="566550"/>
    <lineage>
        <taxon>Bacteria</taxon>
        <taxon>Bacillati</taxon>
        <taxon>Bacillota</taxon>
        <taxon>Clostridia</taxon>
        <taxon>Lachnospirales</taxon>
        <taxon>Lachnospiraceae</taxon>
        <taxon>Hungatella</taxon>
    </lineage>
</organism>
<evidence type="ECO:0000256" key="6">
    <source>
        <dbReference type="ARBA" id="ARBA00022692"/>
    </source>
</evidence>
<keyword evidence="5" id="KW-0169">Cobalamin biosynthesis</keyword>
<keyword evidence="6 9" id="KW-0812">Transmembrane</keyword>
<dbReference type="GO" id="GO:0048472">
    <property type="term" value="F:threonine-phosphate decarboxylase activity"/>
    <property type="evidence" value="ECO:0007669"/>
    <property type="project" value="InterPro"/>
</dbReference>
<dbReference type="HOGENOM" id="CLU_2338430_0_0_9"/>
<proteinExistence type="inferred from homology"/>
<evidence type="ECO:0000256" key="7">
    <source>
        <dbReference type="ARBA" id="ARBA00022989"/>
    </source>
</evidence>
<evidence type="ECO:0000256" key="8">
    <source>
        <dbReference type="ARBA" id="ARBA00023136"/>
    </source>
</evidence>
<evidence type="ECO:0000256" key="3">
    <source>
        <dbReference type="ARBA" id="ARBA00006263"/>
    </source>
</evidence>
<evidence type="ECO:0000256" key="9">
    <source>
        <dbReference type="SAM" id="Phobius"/>
    </source>
</evidence>
<sequence>MIRYHILAALAGCALDALFGDPRRIPHPVCGIGNLIAWLEARLRKWFPADAKSERRAGAVMVSSVLLITGLAAALILTAAYAVHPLAGLAVESVMCGQ</sequence>
<gene>
    <name evidence="10" type="ORF">CLOSTHATH_07179</name>
</gene>
<evidence type="ECO:0000256" key="1">
    <source>
        <dbReference type="ARBA" id="ARBA00004651"/>
    </source>
</evidence>
<feature type="non-terminal residue" evidence="10">
    <location>
        <position position="98"/>
    </location>
</feature>
<comment type="subcellular location">
    <subcellularLocation>
        <location evidence="1">Cell membrane</location>
        <topology evidence="1">Multi-pass membrane protein</topology>
    </subcellularLocation>
</comment>
<keyword evidence="8 9" id="KW-0472">Membrane</keyword>
<evidence type="ECO:0000313" key="11">
    <source>
        <dbReference type="Proteomes" id="UP000004968"/>
    </source>
</evidence>
<comment type="pathway">
    <text evidence="2">Cofactor biosynthesis; adenosylcobalamin biosynthesis.</text>
</comment>
<dbReference type="RefSeq" id="WP_006777576.1">
    <property type="nucleotide sequence ID" value="NZ_GG668029.1"/>
</dbReference>
<reference evidence="10 11" key="1">
    <citation type="submission" date="2010-01" db="EMBL/GenBank/DDBJ databases">
        <authorList>
            <person name="Weinstock G."/>
            <person name="Sodergren E."/>
            <person name="Clifton S."/>
            <person name="Fulton L."/>
            <person name="Fulton B."/>
            <person name="Courtney L."/>
            <person name="Fronick C."/>
            <person name="Harrison M."/>
            <person name="Strong C."/>
            <person name="Farmer C."/>
            <person name="Delahaunty K."/>
            <person name="Markovic C."/>
            <person name="Hall O."/>
            <person name="Minx P."/>
            <person name="Tomlinson C."/>
            <person name="Mitreva M."/>
            <person name="Nelson J."/>
            <person name="Hou S."/>
            <person name="Wollam A."/>
            <person name="Pepin K.H."/>
            <person name="Johnson M."/>
            <person name="Bhonagiri V."/>
            <person name="Nash W.E."/>
            <person name="Warren W."/>
            <person name="Chinwalla A."/>
            <person name="Mardis E.R."/>
            <person name="Wilson R.K."/>
        </authorList>
    </citation>
    <scope>NUCLEOTIDE SEQUENCE [LARGE SCALE GENOMIC DNA]</scope>
    <source>
        <strain evidence="10 11">DSM 13479</strain>
    </source>
</reference>
<dbReference type="GO" id="GO:0009236">
    <property type="term" value="P:cobalamin biosynthetic process"/>
    <property type="evidence" value="ECO:0007669"/>
    <property type="project" value="UniProtKB-UniPathway"/>
</dbReference>
<protein>
    <submittedName>
        <fullName evidence="10">Putative cobalamin biosynthesis protein</fullName>
    </submittedName>
</protein>
<feature type="transmembrane region" description="Helical" evidence="9">
    <location>
        <begin position="59"/>
        <end position="83"/>
    </location>
</feature>
<dbReference type="EMBL" id="ACIO01001003">
    <property type="protein sequence ID" value="EFC94639.1"/>
    <property type="molecule type" value="Genomic_DNA"/>
</dbReference>
<dbReference type="Pfam" id="PF03186">
    <property type="entry name" value="CobD_Cbib"/>
    <property type="match status" value="1"/>
</dbReference>
<accession>D3AU65</accession>
<dbReference type="PANTHER" id="PTHR34308:SF1">
    <property type="entry name" value="COBALAMIN BIOSYNTHESIS PROTEIN CBIB"/>
    <property type="match status" value="1"/>
</dbReference>
<dbReference type="UniPathway" id="UPA00148"/>
<dbReference type="AlphaFoldDB" id="D3AU65"/>
<keyword evidence="7 9" id="KW-1133">Transmembrane helix</keyword>
<dbReference type="InterPro" id="IPR004485">
    <property type="entry name" value="Cobalamin_biosynth_CobD/CbiB"/>
</dbReference>
<keyword evidence="4" id="KW-1003">Cell membrane</keyword>
<dbReference type="Proteomes" id="UP000004968">
    <property type="component" value="Unassembled WGS sequence"/>
</dbReference>
<evidence type="ECO:0000256" key="2">
    <source>
        <dbReference type="ARBA" id="ARBA00004953"/>
    </source>
</evidence>
<evidence type="ECO:0000256" key="4">
    <source>
        <dbReference type="ARBA" id="ARBA00022475"/>
    </source>
</evidence>
<evidence type="ECO:0000313" key="10">
    <source>
        <dbReference type="EMBL" id="EFC94639.1"/>
    </source>
</evidence>